<name>A0A2A4B3U8_9SPHN</name>
<comment type="caution">
    <text evidence="4">The sequence shown here is derived from an EMBL/GenBank/DDBJ whole genome shotgun (WGS) entry which is preliminary data.</text>
</comment>
<evidence type="ECO:0000313" key="4">
    <source>
        <dbReference type="EMBL" id="PCD02632.1"/>
    </source>
</evidence>
<dbReference type="Pfam" id="PF00990">
    <property type="entry name" value="GGDEF"/>
    <property type="match status" value="1"/>
</dbReference>
<dbReference type="InterPro" id="IPR029787">
    <property type="entry name" value="Nucleotide_cyclase"/>
</dbReference>
<evidence type="ECO:0000259" key="3">
    <source>
        <dbReference type="PROSITE" id="PS50887"/>
    </source>
</evidence>
<dbReference type="EMBL" id="NWMW01000002">
    <property type="protein sequence ID" value="PCD02632.1"/>
    <property type="molecule type" value="Genomic_DNA"/>
</dbReference>
<dbReference type="NCBIfam" id="TIGR00254">
    <property type="entry name" value="GGDEF"/>
    <property type="match status" value="1"/>
</dbReference>
<dbReference type="SUPFAM" id="SSF55073">
    <property type="entry name" value="Nucleotide cyclase"/>
    <property type="match status" value="1"/>
</dbReference>
<keyword evidence="5" id="KW-1185">Reference proteome</keyword>
<evidence type="ECO:0000259" key="2">
    <source>
        <dbReference type="PROSITE" id="PS50883"/>
    </source>
</evidence>
<dbReference type="SMART" id="SM00267">
    <property type="entry name" value="GGDEF"/>
    <property type="match status" value="1"/>
</dbReference>
<proteinExistence type="predicted"/>
<accession>A0A2A4B3U8</accession>
<feature type="domain" description="EAL" evidence="2">
    <location>
        <begin position="271"/>
        <end position="521"/>
    </location>
</feature>
<dbReference type="SMART" id="SM00052">
    <property type="entry name" value="EAL"/>
    <property type="match status" value="1"/>
</dbReference>
<keyword evidence="1" id="KW-0472">Membrane</keyword>
<dbReference type="Gene3D" id="3.30.70.270">
    <property type="match status" value="1"/>
</dbReference>
<dbReference type="OrthoDB" id="9814202at2"/>
<feature type="transmembrane region" description="Helical" evidence="1">
    <location>
        <begin position="21"/>
        <end position="46"/>
    </location>
</feature>
<dbReference type="Pfam" id="PF00563">
    <property type="entry name" value="EAL"/>
    <property type="match status" value="1"/>
</dbReference>
<feature type="transmembrane region" description="Helical" evidence="1">
    <location>
        <begin position="58"/>
        <end position="75"/>
    </location>
</feature>
<evidence type="ECO:0000313" key="5">
    <source>
        <dbReference type="Proteomes" id="UP000218366"/>
    </source>
</evidence>
<sequence length="543" mass="58411">MGSDRSAMRTSDAEGHDARRLTGVISIAAILLFVGIGSTVMTQLLGQFLGTSEAADETLVIALILNTALILIGWRRHATLAGQIRSHAEAEARARVLAARDPLTGFHNRRSLADEGAAMIIDAERRGKAVALLMLDLDHFKSVNDMHGHATGDALLHVVAQEVMAITPTSALHARLGGDEFAIAMVFDPSAPDVVERVADRLVARLAQPFDAEGQKVHISCSAGLARSDFGARSIEALMRAGDIAMYAAKKSGRNRFAWFDESMERELKARNDLEQGLRVAIPNGQIVPYFEQQIDLATSRLTGFEVLARWEHPVRGLIGPDRFIPIAEDTGMIAELSLSIMRQAFAAARDWDPGLTLSVNISPSQLRDAWLAQKIIKTLTETGFPASRLEIEITESALFDNLALAQSIAGSLKNQGVRLALDDFGTGYSSLAHLRALPFDRIKIDKSFVTSINEAPDSAAIVTAIIRLGESLNLPVTAEGVEDGAIAARLAAMGCAKAQGWHYGKPLSPIGVRTLLAERHLIVGAAPAPSNVEPITSRRRAG</sequence>
<dbReference type="CDD" id="cd01948">
    <property type="entry name" value="EAL"/>
    <property type="match status" value="1"/>
</dbReference>
<keyword evidence="1" id="KW-0812">Transmembrane</keyword>
<dbReference type="InterPro" id="IPR000160">
    <property type="entry name" value="GGDEF_dom"/>
</dbReference>
<reference evidence="4 5" key="1">
    <citation type="submission" date="2017-09" db="EMBL/GenBank/DDBJ databases">
        <title>Sphingomonas spermidinifaciens 9NM-10, whole genome shotgun sequence.</title>
        <authorList>
            <person name="Feng G."/>
            <person name="Zhu H."/>
        </authorList>
    </citation>
    <scope>NUCLEOTIDE SEQUENCE [LARGE SCALE GENOMIC DNA]</scope>
    <source>
        <strain evidence="4 5">9NM-10</strain>
    </source>
</reference>
<dbReference type="CDD" id="cd01949">
    <property type="entry name" value="GGDEF"/>
    <property type="match status" value="1"/>
</dbReference>
<dbReference type="SUPFAM" id="SSF141868">
    <property type="entry name" value="EAL domain-like"/>
    <property type="match status" value="1"/>
</dbReference>
<feature type="domain" description="GGDEF" evidence="3">
    <location>
        <begin position="128"/>
        <end position="262"/>
    </location>
</feature>
<dbReference type="InterPro" id="IPR001633">
    <property type="entry name" value="EAL_dom"/>
</dbReference>
<dbReference type="AlphaFoldDB" id="A0A2A4B3U8"/>
<dbReference type="Gene3D" id="3.20.20.450">
    <property type="entry name" value="EAL domain"/>
    <property type="match status" value="1"/>
</dbReference>
<gene>
    <name evidence="4" type="ORF">COC42_14670</name>
</gene>
<dbReference type="PROSITE" id="PS50887">
    <property type="entry name" value="GGDEF"/>
    <property type="match status" value="1"/>
</dbReference>
<dbReference type="PROSITE" id="PS50883">
    <property type="entry name" value="EAL"/>
    <property type="match status" value="1"/>
</dbReference>
<evidence type="ECO:0000256" key="1">
    <source>
        <dbReference type="SAM" id="Phobius"/>
    </source>
</evidence>
<dbReference type="InterPro" id="IPR043128">
    <property type="entry name" value="Rev_trsase/Diguanyl_cyclase"/>
</dbReference>
<organism evidence="4 5">
    <name type="scientific">Sphingomonas spermidinifaciens</name>
    <dbReference type="NCBI Taxonomy" id="1141889"/>
    <lineage>
        <taxon>Bacteria</taxon>
        <taxon>Pseudomonadati</taxon>
        <taxon>Pseudomonadota</taxon>
        <taxon>Alphaproteobacteria</taxon>
        <taxon>Sphingomonadales</taxon>
        <taxon>Sphingomonadaceae</taxon>
        <taxon>Sphingomonas</taxon>
    </lineage>
</organism>
<dbReference type="PANTHER" id="PTHR44757:SF2">
    <property type="entry name" value="BIOFILM ARCHITECTURE MAINTENANCE PROTEIN MBAA"/>
    <property type="match status" value="1"/>
</dbReference>
<dbReference type="InterPro" id="IPR035919">
    <property type="entry name" value="EAL_sf"/>
</dbReference>
<protein>
    <submittedName>
        <fullName evidence="4">GGDEF-domain containing protein</fullName>
    </submittedName>
</protein>
<dbReference type="PANTHER" id="PTHR44757">
    <property type="entry name" value="DIGUANYLATE CYCLASE DGCP"/>
    <property type="match status" value="1"/>
</dbReference>
<dbReference type="Proteomes" id="UP000218366">
    <property type="component" value="Unassembled WGS sequence"/>
</dbReference>
<dbReference type="InterPro" id="IPR052155">
    <property type="entry name" value="Biofilm_reg_signaling"/>
</dbReference>
<keyword evidence="1" id="KW-1133">Transmembrane helix</keyword>